<gene>
    <name evidence="2" type="ORF">GNI_181800</name>
</gene>
<keyword evidence="1" id="KW-1133">Transmembrane helix</keyword>
<dbReference type="Proteomes" id="UP000019763">
    <property type="component" value="Unassembled WGS sequence"/>
</dbReference>
<accession>A0A023AXK8</accession>
<evidence type="ECO:0000313" key="3">
    <source>
        <dbReference type="Proteomes" id="UP000019763"/>
    </source>
</evidence>
<dbReference type="InterPro" id="IPR049713">
    <property type="entry name" value="Pr6Pr-like"/>
</dbReference>
<organism evidence="2 3">
    <name type="scientific">Gregarina niphandrodes</name>
    <name type="common">Septate eugregarine</name>
    <dbReference type="NCBI Taxonomy" id="110365"/>
    <lineage>
        <taxon>Eukaryota</taxon>
        <taxon>Sar</taxon>
        <taxon>Alveolata</taxon>
        <taxon>Apicomplexa</taxon>
        <taxon>Conoidasida</taxon>
        <taxon>Gregarinasina</taxon>
        <taxon>Eugregarinorida</taxon>
        <taxon>Gregarinidae</taxon>
        <taxon>Gregarina</taxon>
    </lineage>
</organism>
<dbReference type="GeneID" id="22916095"/>
<reference evidence="2" key="1">
    <citation type="submission" date="2013-12" db="EMBL/GenBank/DDBJ databases">
        <authorList>
            <person name="Omoto C.K."/>
            <person name="Sibley D."/>
            <person name="Venepally P."/>
            <person name="Hadjithomas M."/>
            <person name="Karamycheva S."/>
            <person name="Brunk B."/>
            <person name="Roos D."/>
            <person name="Caler E."/>
            <person name="Lorenzi H."/>
        </authorList>
    </citation>
    <scope>NUCLEOTIDE SEQUENCE</scope>
</reference>
<feature type="transmembrane region" description="Helical" evidence="1">
    <location>
        <begin position="169"/>
        <end position="189"/>
    </location>
</feature>
<dbReference type="EMBL" id="AFNH02001374">
    <property type="protein sequence ID" value="EZG43223.1"/>
    <property type="molecule type" value="Genomic_DNA"/>
</dbReference>
<feature type="transmembrane region" description="Helical" evidence="1">
    <location>
        <begin position="21"/>
        <end position="39"/>
    </location>
</feature>
<keyword evidence="3" id="KW-1185">Reference proteome</keyword>
<feature type="transmembrane region" description="Helical" evidence="1">
    <location>
        <begin position="233"/>
        <end position="253"/>
    </location>
</feature>
<comment type="caution">
    <text evidence="2">The sequence shown here is derived from an EMBL/GenBank/DDBJ whole genome shotgun (WGS) entry which is preliminary data.</text>
</comment>
<proteinExistence type="predicted"/>
<dbReference type="AlphaFoldDB" id="A0A023AXK8"/>
<dbReference type="NCBIfam" id="NF038065">
    <property type="entry name" value="Pr6Pr"/>
    <property type="match status" value="1"/>
</dbReference>
<name>A0A023AXK8_GRENI</name>
<keyword evidence="1 2" id="KW-0812">Transmembrane</keyword>
<dbReference type="VEuPathDB" id="CryptoDB:GNI_181800"/>
<keyword evidence="1" id="KW-0472">Membrane</keyword>
<feature type="transmembrane region" description="Helical" evidence="1">
    <location>
        <begin position="146"/>
        <end position="162"/>
    </location>
</feature>
<protein>
    <submittedName>
        <fullName evidence="2">Transmembrane protein</fullName>
    </submittedName>
</protein>
<feature type="transmembrane region" description="Helical" evidence="1">
    <location>
        <begin position="107"/>
        <end position="126"/>
    </location>
</feature>
<evidence type="ECO:0000313" key="2">
    <source>
        <dbReference type="EMBL" id="EZG43223.1"/>
    </source>
</evidence>
<sequence>MEFLQFDPRTNEFVSIEWWRLTYYTIQSNILMVVLYAVLSRRDWRIMKAGKEARDVVFPGLRSGSGRASRSGGLAAVESLSAAEKALSLDQKTGLKTGMKTGMKTRYYKFMCTMAVAVTGIVWHVLIKDNDFLATWPWRRLIPGHILHTVIPISGVTDWLLFDPKGQVTTGMAFSSIICPLLYMIYAIIRAQLGGPLGHYSDGTPYYYWYTFLETTAPFKLFPSSVFDADGSFAVFLNAVVLSTAILTFAFMIKAIDEFLKLATRAVTLYSTPPTPAPHY</sequence>
<evidence type="ECO:0000256" key="1">
    <source>
        <dbReference type="SAM" id="Phobius"/>
    </source>
</evidence>
<dbReference type="RefSeq" id="XP_011133523.1">
    <property type="nucleotide sequence ID" value="XM_011135221.1"/>
</dbReference>